<dbReference type="Pfam" id="PF00482">
    <property type="entry name" value="T2SSF"/>
    <property type="match status" value="1"/>
</dbReference>
<keyword evidence="10" id="KW-1185">Reference proteome</keyword>
<dbReference type="AlphaFoldDB" id="A0A1X4XZE1"/>
<comment type="similarity">
    <text evidence="2">Belongs to the GSP F family.</text>
</comment>
<keyword evidence="5 7" id="KW-1133">Transmembrane helix</keyword>
<feature type="transmembrane region" description="Helical" evidence="7">
    <location>
        <begin position="383"/>
        <end position="411"/>
    </location>
</feature>
<keyword evidence="4 7" id="KW-0812">Transmembrane</keyword>
<dbReference type="InterPro" id="IPR042094">
    <property type="entry name" value="T2SS_GspF_sf"/>
</dbReference>
<evidence type="ECO:0000256" key="2">
    <source>
        <dbReference type="ARBA" id="ARBA00005745"/>
    </source>
</evidence>
<keyword evidence="6 7" id="KW-0472">Membrane</keyword>
<dbReference type="InterPro" id="IPR018076">
    <property type="entry name" value="T2SS_GspF_dom"/>
</dbReference>
<comment type="subcellular location">
    <subcellularLocation>
        <location evidence="1">Cell membrane</location>
        <topology evidence="1">Multi-pass membrane protein</topology>
    </subcellularLocation>
</comment>
<reference evidence="9 10" key="1">
    <citation type="journal article" date="2017" name="Front. Microbiol.">
        <title>Genome Sequence of Desulfurella amilsii Strain TR1 and Comparative Genomics of Desulfurellaceae Family.</title>
        <authorList>
            <person name="Florentino A.P."/>
            <person name="Stams A.J."/>
            <person name="Sanchez-Andrea I."/>
        </authorList>
    </citation>
    <scope>NUCLEOTIDE SEQUENCE [LARGE SCALE GENOMIC DNA]</scope>
    <source>
        <strain evidence="9 10">TR1</strain>
    </source>
</reference>
<evidence type="ECO:0000256" key="1">
    <source>
        <dbReference type="ARBA" id="ARBA00004651"/>
    </source>
</evidence>
<dbReference type="STRING" id="1562698.DESAMIL20_314"/>
<keyword evidence="3" id="KW-1003">Cell membrane</keyword>
<evidence type="ECO:0000256" key="5">
    <source>
        <dbReference type="ARBA" id="ARBA00022989"/>
    </source>
</evidence>
<evidence type="ECO:0000256" key="7">
    <source>
        <dbReference type="SAM" id="Phobius"/>
    </source>
</evidence>
<organism evidence="9 10">
    <name type="scientific">Desulfurella amilsii</name>
    <dbReference type="NCBI Taxonomy" id="1562698"/>
    <lineage>
        <taxon>Bacteria</taxon>
        <taxon>Pseudomonadati</taxon>
        <taxon>Campylobacterota</taxon>
        <taxon>Desulfurellia</taxon>
        <taxon>Desulfurellales</taxon>
        <taxon>Desulfurellaceae</taxon>
        <taxon>Desulfurella</taxon>
    </lineage>
</organism>
<feature type="transmembrane region" description="Helical" evidence="7">
    <location>
        <begin position="207"/>
        <end position="234"/>
    </location>
</feature>
<dbReference type="EMBL" id="MDSU01000002">
    <property type="protein sequence ID" value="OSS42884.1"/>
    <property type="molecule type" value="Genomic_DNA"/>
</dbReference>
<evidence type="ECO:0000256" key="3">
    <source>
        <dbReference type="ARBA" id="ARBA00022475"/>
    </source>
</evidence>
<comment type="caution">
    <text evidence="9">The sequence shown here is derived from an EMBL/GenBank/DDBJ whole genome shotgun (WGS) entry which is preliminary data.</text>
</comment>
<feature type="domain" description="Type II secretion system protein GspF" evidence="8">
    <location>
        <begin position="298"/>
        <end position="412"/>
    </location>
</feature>
<evidence type="ECO:0000256" key="6">
    <source>
        <dbReference type="ARBA" id="ARBA00023136"/>
    </source>
</evidence>
<dbReference type="RefSeq" id="WP_086033131.1">
    <property type="nucleotide sequence ID" value="NZ_MDSU01000002.1"/>
</dbReference>
<evidence type="ECO:0000313" key="10">
    <source>
        <dbReference type="Proteomes" id="UP000194141"/>
    </source>
</evidence>
<name>A0A1X4XZE1_9BACT</name>
<gene>
    <name evidence="9" type="ORF">DESAMIL20_314</name>
</gene>
<dbReference type="Proteomes" id="UP000194141">
    <property type="component" value="Unassembled WGS sequence"/>
</dbReference>
<accession>A0A1X4XZE1</accession>
<feature type="transmembrane region" description="Helical" evidence="7">
    <location>
        <begin position="171"/>
        <end position="187"/>
    </location>
</feature>
<protein>
    <submittedName>
        <fullName evidence="9">Type 4 fimbrial assembly protein PilC</fullName>
    </submittedName>
</protein>
<evidence type="ECO:0000259" key="8">
    <source>
        <dbReference type="Pfam" id="PF00482"/>
    </source>
</evidence>
<dbReference type="Gene3D" id="1.20.81.30">
    <property type="entry name" value="Type II secretion system (T2SS), domain F"/>
    <property type="match status" value="1"/>
</dbReference>
<evidence type="ECO:0000256" key="4">
    <source>
        <dbReference type="ARBA" id="ARBA00022692"/>
    </source>
</evidence>
<dbReference type="InterPro" id="IPR003004">
    <property type="entry name" value="GspF/PilC"/>
</dbReference>
<sequence>MRKVFKFSAEMVDGTIVNDYIKTDSVMTAKRLISELGYKIRYIEIDHLRTLTNIYEKKIPLRNLKEIVAIFYNTIKQGINPEIIVETIPEMFTGYTKQQTLRIKKLITTQGLSLSKVFELIGMNTFIVKAIESAEKESGNLEEVLGKVVFLLDVLAKGESELAKALINPKIILTIITLIIYIVYGFAMKKALGFFENHLTYGITTKIVIAITNLININVYVSGFVVALIILGIWKLFTVKTIFAVASFPNYLKYKFPRWKDYGISRALINGLSFILKPFMALQENYEIMKICYFIDLLYSAGVKPDVIIQYLTEIVDSKYMKQMLLSTLPYIRMGQPFYEAFKFVGFKPDFIGFLKAGAETTQLEYYMVSFAENKKMLFERSIFALSTVLPLIMLVFASGFIIFTFAGIYLPMFNLK</sequence>
<dbReference type="GO" id="GO:0005886">
    <property type="term" value="C:plasma membrane"/>
    <property type="evidence" value="ECO:0007669"/>
    <property type="project" value="UniProtKB-SubCell"/>
</dbReference>
<dbReference type="PANTHER" id="PTHR30012">
    <property type="entry name" value="GENERAL SECRETION PATHWAY PROTEIN"/>
    <property type="match status" value="1"/>
</dbReference>
<dbReference type="PANTHER" id="PTHR30012:SF0">
    <property type="entry name" value="TYPE II SECRETION SYSTEM PROTEIN F-RELATED"/>
    <property type="match status" value="1"/>
</dbReference>
<proteinExistence type="inferred from homology"/>
<evidence type="ECO:0000313" key="9">
    <source>
        <dbReference type="EMBL" id="OSS42884.1"/>
    </source>
</evidence>